<keyword evidence="1" id="KW-0560">Oxidoreductase</keyword>
<accession>A0A0J8U290</accession>
<dbReference type="Pfam" id="PF00106">
    <property type="entry name" value="adh_short"/>
    <property type="match status" value="1"/>
</dbReference>
<dbReference type="InterPro" id="IPR036291">
    <property type="entry name" value="NAD(P)-bd_dom_sf"/>
</dbReference>
<dbReference type="PANTHER" id="PTHR44229:SF8">
    <property type="entry name" value="ALCOHOL DEHYDROGENASE-RELATED"/>
    <property type="match status" value="1"/>
</dbReference>
<organism evidence="2 3">
    <name type="scientific">Mycolicibacterium conceptionense</name>
    <dbReference type="NCBI Taxonomy" id="451644"/>
    <lineage>
        <taxon>Bacteria</taxon>
        <taxon>Bacillati</taxon>
        <taxon>Actinomycetota</taxon>
        <taxon>Actinomycetes</taxon>
        <taxon>Mycobacteriales</taxon>
        <taxon>Mycobacteriaceae</taxon>
        <taxon>Mycolicibacterium</taxon>
    </lineage>
</organism>
<proteinExistence type="predicted"/>
<evidence type="ECO:0000313" key="3">
    <source>
        <dbReference type="Proteomes" id="UP000037594"/>
    </source>
</evidence>
<sequence length="264" mass="27178">MGLNGRVALVTGGASGIGRASAQRFAAEGMRVCVVDIDGGAARQVAQSIDGLGFSCDVSDPAQVEAAFARCAEELGGLDLALLNAGITIHWSGDIGFLDLGQYRRSVGVNLDGVVYGAVAAVKTMRALESSAERAILATASLAGLMPWHPDPVYSLGKHGVVGFMRSIAPNLAPEGIAVHTICPGITETGVLGDRRKLVESIGVPVMEPETVADAVLAAATAPPGTTGTCWVAQHGKPPWPMAFSEVTGDDLRLNAPVTPRTKI</sequence>
<dbReference type="CDD" id="cd05233">
    <property type="entry name" value="SDR_c"/>
    <property type="match status" value="1"/>
</dbReference>
<dbReference type="Proteomes" id="UP000037594">
    <property type="component" value="Unassembled WGS sequence"/>
</dbReference>
<dbReference type="PATRIC" id="fig|451644.5.peg.5346"/>
<dbReference type="EMBL" id="LFOD01000032">
    <property type="protein sequence ID" value="KMV15327.1"/>
    <property type="molecule type" value="Genomic_DNA"/>
</dbReference>
<evidence type="ECO:0000313" key="2">
    <source>
        <dbReference type="EMBL" id="KMV15327.1"/>
    </source>
</evidence>
<dbReference type="OrthoDB" id="4133661at2"/>
<dbReference type="PANTHER" id="PTHR44229">
    <property type="entry name" value="15-HYDROXYPROSTAGLANDIN DEHYDROGENASE [NAD(+)]"/>
    <property type="match status" value="1"/>
</dbReference>
<dbReference type="SUPFAM" id="SSF51735">
    <property type="entry name" value="NAD(P)-binding Rossmann-fold domains"/>
    <property type="match status" value="1"/>
</dbReference>
<dbReference type="Gene3D" id="3.40.50.720">
    <property type="entry name" value="NAD(P)-binding Rossmann-like Domain"/>
    <property type="match status" value="1"/>
</dbReference>
<reference evidence="2 3" key="1">
    <citation type="submission" date="2015-06" db="EMBL/GenBank/DDBJ databases">
        <title>Genome sequence of Mycobacterium conceptionense strain MLE.</title>
        <authorList>
            <person name="Greninger A.L."/>
            <person name="Cunningham G."/>
            <person name="Chiu C.Y."/>
            <person name="Miller S."/>
        </authorList>
    </citation>
    <scope>NUCLEOTIDE SEQUENCE [LARGE SCALE GENOMIC DNA]</scope>
    <source>
        <strain evidence="2 3">MLE</strain>
    </source>
</reference>
<dbReference type="PRINTS" id="PR00081">
    <property type="entry name" value="GDHRDH"/>
</dbReference>
<dbReference type="RefSeq" id="WP_019348205.1">
    <property type="nucleotide sequence ID" value="NZ_AGSZ01000678.1"/>
</dbReference>
<name>A0A0J8U290_9MYCO</name>
<dbReference type="InterPro" id="IPR002347">
    <property type="entry name" value="SDR_fam"/>
</dbReference>
<gene>
    <name evidence="2" type="ORF">ACT17_25925</name>
</gene>
<dbReference type="AlphaFoldDB" id="A0A0J8U290"/>
<protein>
    <submittedName>
        <fullName evidence="2">Oxidoreductase</fullName>
    </submittedName>
</protein>
<evidence type="ECO:0000256" key="1">
    <source>
        <dbReference type="ARBA" id="ARBA00023002"/>
    </source>
</evidence>
<dbReference type="GO" id="GO:0016616">
    <property type="term" value="F:oxidoreductase activity, acting on the CH-OH group of donors, NAD or NADP as acceptor"/>
    <property type="evidence" value="ECO:0007669"/>
    <property type="project" value="TreeGrafter"/>
</dbReference>
<comment type="caution">
    <text evidence="2">The sequence shown here is derived from an EMBL/GenBank/DDBJ whole genome shotgun (WGS) entry which is preliminary data.</text>
</comment>
<dbReference type="GO" id="GO:0005737">
    <property type="term" value="C:cytoplasm"/>
    <property type="evidence" value="ECO:0007669"/>
    <property type="project" value="TreeGrafter"/>
</dbReference>